<reference evidence="7 8" key="1">
    <citation type="journal article" date="2016" name="Nat. Commun.">
        <title>Thousands of microbial genomes shed light on interconnected biogeochemical processes in an aquifer system.</title>
        <authorList>
            <person name="Anantharaman K."/>
            <person name="Brown C.T."/>
            <person name="Hug L.A."/>
            <person name="Sharon I."/>
            <person name="Castelle C.J."/>
            <person name="Probst A.J."/>
            <person name="Thomas B.C."/>
            <person name="Singh A."/>
            <person name="Wilkins M.J."/>
            <person name="Karaoz U."/>
            <person name="Brodie E.L."/>
            <person name="Williams K.H."/>
            <person name="Hubbard S.S."/>
            <person name="Banfield J.F."/>
        </authorList>
    </citation>
    <scope>NUCLEOTIDE SEQUENCE [LARGE SCALE GENOMIC DNA]</scope>
</reference>
<dbReference type="AlphaFoldDB" id="A0A1F7YH74"/>
<comment type="caution">
    <text evidence="7">The sequence shown here is derived from an EMBL/GenBank/DDBJ whole genome shotgun (WGS) entry which is preliminary data.</text>
</comment>
<accession>A0A1F7YH74</accession>
<evidence type="ECO:0000256" key="3">
    <source>
        <dbReference type="ARBA" id="ARBA00022729"/>
    </source>
</evidence>
<dbReference type="EMBL" id="MGGL01000018">
    <property type="protein sequence ID" value="OGM25865.1"/>
    <property type="molecule type" value="Genomic_DNA"/>
</dbReference>
<feature type="region of interest" description="Disordered" evidence="4">
    <location>
        <begin position="1"/>
        <end position="20"/>
    </location>
</feature>
<feature type="compositionally biased region" description="Low complexity" evidence="4">
    <location>
        <begin position="81"/>
        <end position="113"/>
    </location>
</feature>
<dbReference type="Pfam" id="PF24517">
    <property type="entry name" value="CBM96"/>
    <property type="match status" value="1"/>
</dbReference>
<keyword evidence="5" id="KW-0812">Transmembrane</keyword>
<feature type="transmembrane region" description="Helical" evidence="5">
    <location>
        <begin position="27"/>
        <end position="47"/>
    </location>
</feature>
<feature type="compositionally biased region" description="Low complexity" evidence="4">
    <location>
        <begin position="8"/>
        <end position="20"/>
    </location>
</feature>
<evidence type="ECO:0000313" key="8">
    <source>
        <dbReference type="Proteomes" id="UP000179221"/>
    </source>
</evidence>
<organism evidence="7 8">
    <name type="scientific">Candidatus Woesebacteria bacterium RIFCSPHIGHO2_01_FULL_40_22</name>
    <dbReference type="NCBI Taxonomy" id="1802499"/>
    <lineage>
        <taxon>Bacteria</taxon>
        <taxon>Candidatus Woeseibacteriota</taxon>
    </lineage>
</organism>
<gene>
    <name evidence="7" type="ORF">A2628_04805</name>
</gene>
<feature type="region of interest" description="Disordered" evidence="4">
    <location>
        <begin position="78"/>
        <end position="127"/>
    </location>
</feature>
<keyword evidence="2" id="KW-0964">Secreted</keyword>
<dbReference type="InterPro" id="IPR055372">
    <property type="entry name" value="CBM96"/>
</dbReference>
<feature type="domain" description="Carbohydrate-binding module family 96" evidence="6">
    <location>
        <begin position="121"/>
        <end position="278"/>
    </location>
</feature>
<evidence type="ECO:0000256" key="1">
    <source>
        <dbReference type="ARBA" id="ARBA00004613"/>
    </source>
</evidence>
<evidence type="ECO:0000259" key="6">
    <source>
        <dbReference type="Pfam" id="PF24517"/>
    </source>
</evidence>
<evidence type="ECO:0000313" key="7">
    <source>
        <dbReference type="EMBL" id="OGM25865.1"/>
    </source>
</evidence>
<evidence type="ECO:0000256" key="5">
    <source>
        <dbReference type="SAM" id="Phobius"/>
    </source>
</evidence>
<protein>
    <recommendedName>
        <fullName evidence="6">Carbohydrate-binding module family 96 domain-containing protein</fullName>
    </recommendedName>
</protein>
<keyword evidence="5" id="KW-0472">Membrane</keyword>
<sequence>MEDEQIVTSSTSQNSFNGSSSDRTNKALIAVIVVLLIFLVGGGAYFLGTKQSGNSTSVTPTPTTSLQTLNDIVTQQPLAQPTSTPSVTAKPTTKTTPTPTSTPSVKSKTITSTASLDGFRSNNNGGNAGVDIRAGRNMYLVSRGFVSFDLNDIPSGSTITEASLRLYQIKTIGSPYSVGGKLMVDDMNYGTTLENDDYSTSAITSNLVSLTANTTVEWKDAIVTEAVKKDLAEGRTRAQYRLHFETEAKGGDSAGDFAYFESADNSEGSGNLPQLVVKYY</sequence>
<comment type="subcellular location">
    <subcellularLocation>
        <location evidence="1">Secreted</location>
    </subcellularLocation>
</comment>
<evidence type="ECO:0000256" key="4">
    <source>
        <dbReference type="SAM" id="MobiDB-lite"/>
    </source>
</evidence>
<evidence type="ECO:0000256" key="2">
    <source>
        <dbReference type="ARBA" id="ARBA00022525"/>
    </source>
</evidence>
<dbReference type="NCBIfam" id="NF033679">
    <property type="entry name" value="DNRLRE_dom"/>
    <property type="match status" value="1"/>
</dbReference>
<dbReference type="Proteomes" id="UP000179221">
    <property type="component" value="Unassembled WGS sequence"/>
</dbReference>
<keyword evidence="5" id="KW-1133">Transmembrane helix</keyword>
<keyword evidence="3" id="KW-0732">Signal</keyword>
<dbReference type="GO" id="GO:0005576">
    <property type="term" value="C:extracellular region"/>
    <property type="evidence" value="ECO:0007669"/>
    <property type="project" value="UniProtKB-SubCell"/>
</dbReference>
<name>A0A1F7YH74_9BACT</name>
<proteinExistence type="predicted"/>